<dbReference type="AlphaFoldDB" id="A0A0F9SLA6"/>
<protein>
    <submittedName>
        <fullName evidence="2">Uncharacterized protein</fullName>
    </submittedName>
</protein>
<dbReference type="InterPro" id="IPR016181">
    <property type="entry name" value="Acyl_CoA_acyltransferase"/>
</dbReference>
<evidence type="ECO:0000313" key="2">
    <source>
        <dbReference type="EMBL" id="KKN63152.1"/>
    </source>
</evidence>
<organism evidence="2">
    <name type="scientific">marine sediment metagenome</name>
    <dbReference type="NCBI Taxonomy" id="412755"/>
    <lineage>
        <taxon>unclassified sequences</taxon>
        <taxon>metagenomes</taxon>
        <taxon>ecological metagenomes</taxon>
    </lineage>
</organism>
<accession>A0A0F9SLA6</accession>
<comment type="caution">
    <text evidence="2">The sequence shown here is derived from an EMBL/GenBank/DDBJ whole genome shotgun (WGS) entry which is preliminary data.</text>
</comment>
<feature type="compositionally biased region" description="Basic and acidic residues" evidence="1">
    <location>
        <begin position="229"/>
        <end position="253"/>
    </location>
</feature>
<reference evidence="2" key="1">
    <citation type="journal article" date="2015" name="Nature">
        <title>Complex archaea that bridge the gap between prokaryotes and eukaryotes.</title>
        <authorList>
            <person name="Spang A."/>
            <person name="Saw J.H."/>
            <person name="Jorgensen S.L."/>
            <person name="Zaremba-Niedzwiedzka K."/>
            <person name="Martijn J."/>
            <person name="Lind A.E."/>
            <person name="van Eijk R."/>
            <person name="Schleper C."/>
            <person name="Guy L."/>
            <person name="Ettema T.J."/>
        </authorList>
    </citation>
    <scope>NUCLEOTIDE SEQUENCE</scope>
</reference>
<gene>
    <name evidence="2" type="ORF">LCGC14_0504850</name>
</gene>
<dbReference type="SUPFAM" id="SSF55729">
    <property type="entry name" value="Acyl-CoA N-acyltransferases (Nat)"/>
    <property type="match status" value="1"/>
</dbReference>
<sequence>MSFRKRLKIKQTIGRKIFPYRQQARSKYYENTKLRDRIRDERTTEPLADNFEDYIGNISSKDIPGVDDSIPDGFFVSDFFPTQREVNEAIKEYYISQKIAQAKTERKSQKKAKQKAERDWALIESRQEFIDDLINEDSTFSEVELIGHTAIYDEKNNELVGDITYEYYPFNKHIHIVTGLIYPNYQGLGLYPYLRRELINTVDRNKLTLATRAEPFDPKFASPNLPLSVKREKSQRREELKEHYASYGKKDSVEVSTETDQDPDDVIYIGRFPNE</sequence>
<name>A0A0F9SLA6_9ZZZZ</name>
<dbReference type="EMBL" id="LAZR01000599">
    <property type="protein sequence ID" value="KKN63152.1"/>
    <property type="molecule type" value="Genomic_DNA"/>
</dbReference>
<evidence type="ECO:0000256" key="1">
    <source>
        <dbReference type="SAM" id="MobiDB-lite"/>
    </source>
</evidence>
<proteinExistence type="predicted"/>
<feature type="region of interest" description="Disordered" evidence="1">
    <location>
        <begin position="224"/>
        <end position="275"/>
    </location>
</feature>